<name>A0ABX6IFP7_9ACTN</name>
<dbReference type="SUPFAM" id="SSF52540">
    <property type="entry name" value="P-loop containing nucleoside triphosphate hydrolases"/>
    <property type="match status" value="1"/>
</dbReference>
<dbReference type="EMBL" id="CP045809">
    <property type="protein sequence ID" value="QHN34654.1"/>
    <property type="molecule type" value="Genomic_DNA"/>
</dbReference>
<keyword evidence="2" id="KW-1185">Reference proteome</keyword>
<dbReference type="Gene3D" id="3.40.50.300">
    <property type="entry name" value="P-loop containing nucleotide triphosphate hydrolases"/>
    <property type="match status" value="1"/>
</dbReference>
<evidence type="ECO:0000313" key="2">
    <source>
        <dbReference type="Proteomes" id="UP001059836"/>
    </source>
</evidence>
<proteinExistence type="predicted"/>
<protein>
    <recommendedName>
        <fullName evidence="3">Thymidylate kinase</fullName>
    </recommendedName>
</protein>
<evidence type="ECO:0008006" key="3">
    <source>
        <dbReference type="Google" id="ProtNLM"/>
    </source>
</evidence>
<dbReference type="RefSeq" id="WP_260840356.1">
    <property type="nucleotide sequence ID" value="NZ_CP045809.1"/>
</dbReference>
<sequence length="279" mass="30408">MGLIGIDGAGKTTLATELERQLTVRGVDAIRMSRRQFLKSTPRDFAGSTVTALYEGALRTLYGFAGLDDGTVLGEQFPPLAGEILADEFEKLLNTAVIVKNNPAGLIASMLSETAGCIAFREAIIRPQLEAGRAVIEDTHGIKMVVKLYLLGMSVTEPQSAARPQFDAALRAAIEILRPEADRSLPVLVRTDPQIAYQRRVLQYGQVGGMEHYGPAGRAIGRDSYMDLQSRSATIFEEIANEWRCLRVDLSADDRDHVLAAAADQIISSLSPRGTERYT</sequence>
<reference evidence="1" key="1">
    <citation type="journal article" date="2021" name="Nat. Microbiol.">
        <title>Cocultivation of an ultrasmall environmental parasitic bacterium with lytic ability against bacteria associated with wastewater foams.</title>
        <authorList>
            <person name="Batinovic S."/>
            <person name="Rose J.J.A."/>
            <person name="Ratcliffe J."/>
            <person name="Seviour R.J."/>
            <person name="Petrovski S."/>
        </authorList>
    </citation>
    <scope>NUCLEOTIDE SEQUENCE</scope>
    <source>
        <strain evidence="1">CON9</strain>
    </source>
</reference>
<organism evidence="1 2">
    <name type="scientific">Gordonia pseudamarae</name>
    <dbReference type="NCBI Taxonomy" id="2831662"/>
    <lineage>
        <taxon>Bacteria</taxon>
        <taxon>Bacillati</taxon>
        <taxon>Actinomycetota</taxon>
        <taxon>Actinomycetes</taxon>
        <taxon>Mycobacteriales</taxon>
        <taxon>Gordoniaceae</taxon>
        <taxon>Gordonia</taxon>
    </lineage>
</organism>
<accession>A0ABX6IFP7</accession>
<dbReference type="Proteomes" id="UP001059836">
    <property type="component" value="Chromosome"/>
</dbReference>
<dbReference type="InterPro" id="IPR027417">
    <property type="entry name" value="P-loop_NTPase"/>
</dbReference>
<evidence type="ECO:0000313" key="1">
    <source>
        <dbReference type="EMBL" id="QHN34654.1"/>
    </source>
</evidence>
<gene>
    <name evidence="1" type="ORF">GII31_06835</name>
</gene>